<evidence type="ECO:0000313" key="3">
    <source>
        <dbReference type="EMBL" id="SBT07470.1"/>
    </source>
</evidence>
<dbReference type="InterPro" id="IPR001173">
    <property type="entry name" value="Glyco_trans_2-like"/>
</dbReference>
<feature type="transmembrane region" description="Helical" evidence="1">
    <location>
        <begin position="228"/>
        <end position="246"/>
    </location>
</feature>
<keyword evidence="1" id="KW-1133">Transmembrane helix</keyword>
<keyword evidence="1" id="KW-0812">Transmembrane</keyword>
<keyword evidence="3" id="KW-0808">Transferase</keyword>
<dbReference type="EMBL" id="FLQY01000135">
    <property type="protein sequence ID" value="SBT07470.1"/>
    <property type="molecule type" value="Genomic_DNA"/>
</dbReference>
<proteinExistence type="predicted"/>
<dbReference type="SUPFAM" id="SSF53448">
    <property type="entry name" value="Nucleotide-diphospho-sugar transferases"/>
    <property type="match status" value="1"/>
</dbReference>
<sequence>MPSTTRISVVIPARNEASSLRVVLPRLADLLSDAEIIVVDDGSTDDTTAVCGLSNVKYLRHHYPMGNGAAIKTGARAALGDAIVFMDADGQHQPEDISAMLGKFEEGYDMVVGARQSGSHAGTHRALANDVFSRLASWMVMQKIEDLTSGFRVVRASKFRQFLYLLPNGFSYPTTITMSFFRAGYSVAYVPIHTPRRIGKSHIRPLRDGVRFLLIIIKIGTLYSPQKLFLPISAVFFLTGLGYYFYTYMSSGRFTNMSALLFLAAIFTFLIGIVSEQISALHYRDIEQTDHEEK</sequence>
<dbReference type="Pfam" id="PF00535">
    <property type="entry name" value="Glycos_transf_2"/>
    <property type="match status" value="1"/>
</dbReference>
<dbReference type="RefSeq" id="WP_186410885.1">
    <property type="nucleotide sequence ID" value="NZ_FLQY01000135.1"/>
</dbReference>
<keyword evidence="4" id="KW-1185">Reference proteome</keyword>
<feature type="transmembrane region" description="Helical" evidence="1">
    <location>
        <begin position="258"/>
        <end position="275"/>
    </location>
</feature>
<dbReference type="AlphaFoldDB" id="A0A1A8XQR2"/>
<keyword evidence="1" id="KW-0472">Membrane</keyword>
<protein>
    <submittedName>
        <fullName evidence="3">Glycosyl transferase</fullName>
    </submittedName>
</protein>
<dbReference type="GO" id="GO:0016740">
    <property type="term" value="F:transferase activity"/>
    <property type="evidence" value="ECO:0007669"/>
    <property type="project" value="UniProtKB-KW"/>
</dbReference>
<feature type="domain" description="Glycosyltransferase 2-like" evidence="2">
    <location>
        <begin position="8"/>
        <end position="161"/>
    </location>
</feature>
<evidence type="ECO:0000259" key="2">
    <source>
        <dbReference type="Pfam" id="PF00535"/>
    </source>
</evidence>
<accession>A0A1A8XQR2</accession>
<evidence type="ECO:0000256" key="1">
    <source>
        <dbReference type="SAM" id="Phobius"/>
    </source>
</evidence>
<dbReference type="InterPro" id="IPR050256">
    <property type="entry name" value="Glycosyltransferase_2"/>
</dbReference>
<dbReference type="Proteomes" id="UP000199600">
    <property type="component" value="Unassembled WGS sequence"/>
</dbReference>
<gene>
    <name evidence="3" type="ORF">PROAA_220027</name>
</gene>
<reference evidence="3 4" key="1">
    <citation type="submission" date="2016-06" db="EMBL/GenBank/DDBJ databases">
        <authorList>
            <person name="Kjaerup R.B."/>
            <person name="Dalgaard T.S."/>
            <person name="Juul-Madsen H.R."/>
        </authorList>
    </citation>
    <scope>NUCLEOTIDE SEQUENCE [LARGE SCALE GENOMIC DNA]</scope>
    <source>
        <strain evidence="3">2</strain>
    </source>
</reference>
<dbReference type="PANTHER" id="PTHR48090:SF7">
    <property type="entry name" value="RFBJ PROTEIN"/>
    <property type="match status" value="1"/>
</dbReference>
<dbReference type="PANTHER" id="PTHR48090">
    <property type="entry name" value="UNDECAPRENYL-PHOSPHATE 4-DEOXY-4-FORMAMIDO-L-ARABINOSE TRANSFERASE-RELATED"/>
    <property type="match status" value="1"/>
</dbReference>
<dbReference type="InterPro" id="IPR029044">
    <property type="entry name" value="Nucleotide-diphossugar_trans"/>
</dbReference>
<dbReference type="CDD" id="cd04179">
    <property type="entry name" value="DPM_DPG-synthase_like"/>
    <property type="match status" value="1"/>
</dbReference>
<evidence type="ECO:0000313" key="4">
    <source>
        <dbReference type="Proteomes" id="UP000199600"/>
    </source>
</evidence>
<name>A0A1A8XQR2_9RHOO</name>
<dbReference type="Gene3D" id="3.90.550.10">
    <property type="entry name" value="Spore Coat Polysaccharide Biosynthesis Protein SpsA, Chain A"/>
    <property type="match status" value="1"/>
</dbReference>
<organism evidence="3 4">
    <name type="scientific">Candidatus Propionivibrio aalborgensis</name>
    <dbReference type="NCBI Taxonomy" id="1860101"/>
    <lineage>
        <taxon>Bacteria</taxon>
        <taxon>Pseudomonadati</taxon>
        <taxon>Pseudomonadota</taxon>
        <taxon>Betaproteobacteria</taxon>
        <taxon>Rhodocyclales</taxon>
        <taxon>Rhodocyclaceae</taxon>
        <taxon>Propionivibrio</taxon>
    </lineage>
</organism>